<keyword evidence="9 13" id="KW-0472">Membrane</keyword>
<dbReference type="Pfam" id="PF07714">
    <property type="entry name" value="PK_Tyr_Ser-Thr"/>
    <property type="match status" value="1"/>
</dbReference>
<keyword evidence="6 13" id="KW-1133">Transmembrane helix</keyword>
<evidence type="ECO:0000256" key="2">
    <source>
        <dbReference type="ARBA" id="ARBA00010486"/>
    </source>
</evidence>
<evidence type="ECO:0000256" key="7">
    <source>
        <dbReference type="ARBA" id="ARBA00022992"/>
    </source>
</evidence>
<dbReference type="GO" id="GO:0034220">
    <property type="term" value="P:monoatomic ion transmembrane transport"/>
    <property type="evidence" value="ECO:0007669"/>
    <property type="project" value="UniProtKB-KW"/>
</dbReference>
<feature type="domain" description="Cyclic nucleotide-binding" evidence="15">
    <location>
        <begin position="447"/>
        <end position="492"/>
    </location>
</feature>
<dbReference type="AlphaFoldDB" id="A0A540N1M1"/>
<dbReference type="SUPFAM" id="SSF56112">
    <property type="entry name" value="Protein kinase-like (PK-like)"/>
    <property type="match status" value="1"/>
</dbReference>
<evidence type="ECO:0000256" key="4">
    <source>
        <dbReference type="ARBA" id="ARBA00022535"/>
    </source>
</evidence>
<keyword evidence="17" id="KW-1185">Reference proteome</keyword>
<keyword evidence="3" id="KW-0813">Transport</keyword>
<dbReference type="InterPro" id="IPR014710">
    <property type="entry name" value="RmlC-like_jellyroll"/>
</dbReference>
<evidence type="ECO:0000256" key="8">
    <source>
        <dbReference type="ARBA" id="ARBA00023065"/>
    </source>
</evidence>
<dbReference type="Gene3D" id="2.60.120.10">
    <property type="entry name" value="Jelly Rolls"/>
    <property type="match status" value="2"/>
</dbReference>
<dbReference type="GO" id="GO:0016020">
    <property type="term" value="C:membrane"/>
    <property type="evidence" value="ECO:0007669"/>
    <property type="project" value="UniProtKB-SubCell"/>
</dbReference>
<keyword evidence="7" id="KW-0142">cGMP-binding</keyword>
<evidence type="ECO:0008006" key="18">
    <source>
        <dbReference type="Google" id="ProtNLM"/>
    </source>
</evidence>
<feature type="domain" description="Cyclic nucleotide-binding" evidence="15">
    <location>
        <begin position="649"/>
        <end position="727"/>
    </location>
</feature>
<comment type="subcellular location">
    <subcellularLocation>
        <location evidence="1">Membrane</location>
        <topology evidence="1">Multi-pass membrane protein</topology>
    </subcellularLocation>
</comment>
<evidence type="ECO:0000256" key="12">
    <source>
        <dbReference type="SAM" id="MobiDB-lite"/>
    </source>
</evidence>
<evidence type="ECO:0000256" key="1">
    <source>
        <dbReference type="ARBA" id="ARBA00004141"/>
    </source>
</evidence>
<evidence type="ECO:0000256" key="3">
    <source>
        <dbReference type="ARBA" id="ARBA00022448"/>
    </source>
</evidence>
<evidence type="ECO:0000259" key="14">
    <source>
        <dbReference type="PROSITE" id="PS50011"/>
    </source>
</evidence>
<dbReference type="PROSITE" id="PS50042">
    <property type="entry name" value="CNMP_BINDING_3"/>
    <property type="match status" value="2"/>
</dbReference>
<evidence type="ECO:0000256" key="5">
    <source>
        <dbReference type="ARBA" id="ARBA00022692"/>
    </source>
</evidence>
<dbReference type="SMART" id="SM00220">
    <property type="entry name" value="S_TKc"/>
    <property type="match status" value="1"/>
</dbReference>
<dbReference type="PROSITE" id="PS50011">
    <property type="entry name" value="PROTEIN_KINASE_DOM"/>
    <property type="match status" value="1"/>
</dbReference>
<feature type="region of interest" description="Disordered" evidence="12">
    <location>
        <begin position="1146"/>
        <end position="1165"/>
    </location>
</feature>
<dbReference type="PANTHER" id="PTHR45651">
    <property type="entry name" value="CYCLIC NUCLEOTIDE-GATED ION CHANNEL 15-RELATED-RELATED"/>
    <property type="match status" value="1"/>
</dbReference>
<dbReference type="GO" id="GO:0030553">
    <property type="term" value="F:cGMP binding"/>
    <property type="evidence" value="ECO:0007669"/>
    <property type="project" value="UniProtKB-KW"/>
</dbReference>
<organism evidence="16 17">
    <name type="scientific">Malus baccata</name>
    <name type="common">Siberian crab apple</name>
    <name type="synonym">Pyrus baccata</name>
    <dbReference type="NCBI Taxonomy" id="106549"/>
    <lineage>
        <taxon>Eukaryota</taxon>
        <taxon>Viridiplantae</taxon>
        <taxon>Streptophyta</taxon>
        <taxon>Embryophyta</taxon>
        <taxon>Tracheophyta</taxon>
        <taxon>Spermatophyta</taxon>
        <taxon>Magnoliopsida</taxon>
        <taxon>eudicotyledons</taxon>
        <taxon>Gunneridae</taxon>
        <taxon>Pentapetalae</taxon>
        <taxon>rosids</taxon>
        <taxon>fabids</taxon>
        <taxon>Rosales</taxon>
        <taxon>Rosaceae</taxon>
        <taxon>Amygdaloideae</taxon>
        <taxon>Maleae</taxon>
        <taxon>Malus</taxon>
    </lineage>
</organism>
<evidence type="ECO:0000313" key="17">
    <source>
        <dbReference type="Proteomes" id="UP000315295"/>
    </source>
</evidence>
<dbReference type="InterPro" id="IPR008271">
    <property type="entry name" value="Ser/Thr_kinase_AS"/>
</dbReference>
<keyword evidence="11" id="KW-0407">Ion channel</keyword>
<dbReference type="Proteomes" id="UP000315295">
    <property type="component" value="Unassembled WGS sequence"/>
</dbReference>
<feature type="domain" description="Protein kinase" evidence="14">
    <location>
        <begin position="782"/>
        <end position="1141"/>
    </location>
</feature>
<dbReference type="InterPro" id="IPR005821">
    <property type="entry name" value="Ion_trans_dom"/>
</dbReference>
<dbReference type="InterPro" id="IPR011009">
    <property type="entry name" value="Kinase-like_dom_sf"/>
</dbReference>
<keyword evidence="10" id="KW-1071">Ligand-gated ion channel</keyword>
<dbReference type="PANTHER" id="PTHR45651:SF68">
    <property type="entry name" value="ION TRANSPORT DOMAIN-CONTAINING PROTEIN"/>
    <property type="match status" value="1"/>
</dbReference>
<dbReference type="Gene3D" id="1.10.510.10">
    <property type="entry name" value="Transferase(Phosphotransferase) domain 1"/>
    <property type="match status" value="1"/>
</dbReference>
<dbReference type="InterPro" id="IPR000595">
    <property type="entry name" value="cNMP-bd_dom"/>
</dbReference>
<dbReference type="CDD" id="cd00038">
    <property type="entry name" value="CAP_ED"/>
    <property type="match status" value="2"/>
</dbReference>
<dbReference type="InterPro" id="IPR000719">
    <property type="entry name" value="Prot_kinase_dom"/>
</dbReference>
<protein>
    <recommendedName>
        <fullName evidence="18">Cyclic nucleotide-binding domain-containing protein</fullName>
    </recommendedName>
</protein>
<feature type="region of interest" description="Disordered" evidence="12">
    <location>
        <begin position="966"/>
        <end position="1035"/>
    </location>
</feature>
<feature type="transmembrane region" description="Helical" evidence="13">
    <location>
        <begin position="32"/>
        <end position="50"/>
    </location>
</feature>
<feature type="transmembrane region" description="Helical" evidence="13">
    <location>
        <begin position="164"/>
        <end position="188"/>
    </location>
</feature>
<keyword evidence="7" id="KW-0547">Nucleotide-binding</keyword>
<keyword evidence="4" id="KW-0140">cGMP</keyword>
<reference evidence="16 17" key="1">
    <citation type="journal article" date="2019" name="G3 (Bethesda)">
        <title>Sequencing of a Wild Apple (Malus baccata) Genome Unravels the Differences Between Cultivated and Wild Apple Species Regarding Disease Resistance and Cold Tolerance.</title>
        <authorList>
            <person name="Chen X."/>
        </authorList>
    </citation>
    <scope>NUCLEOTIDE SEQUENCE [LARGE SCALE GENOMIC DNA]</scope>
    <source>
        <strain evidence="17">cv. Shandingzi</strain>
        <tissue evidence="16">Leaves</tissue>
    </source>
</reference>
<comment type="similarity">
    <text evidence="2">Belongs to the cyclic nucleotide-gated cation channel (TC 1.A.1.5) family.</text>
</comment>
<feature type="transmembrane region" description="Helical" evidence="13">
    <location>
        <begin position="127"/>
        <end position="152"/>
    </location>
</feature>
<dbReference type="PROSITE" id="PS00108">
    <property type="entry name" value="PROTEIN_KINASE_ST"/>
    <property type="match status" value="1"/>
</dbReference>
<keyword evidence="8" id="KW-0406">Ion transport</keyword>
<dbReference type="Gene3D" id="3.30.200.20">
    <property type="entry name" value="Phosphorylase Kinase, domain 1"/>
    <property type="match status" value="1"/>
</dbReference>
<dbReference type="InterPro" id="IPR018490">
    <property type="entry name" value="cNMP-bd_dom_sf"/>
</dbReference>
<evidence type="ECO:0000259" key="15">
    <source>
        <dbReference type="PROSITE" id="PS50042"/>
    </source>
</evidence>
<dbReference type="SUPFAM" id="SSF81324">
    <property type="entry name" value="Voltage-gated potassium channels"/>
    <property type="match status" value="1"/>
</dbReference>
<keyword evidence="5 13" id="KW-0812">Transmembrane</keyword>
<dbReference type="InterPro" id="IPR001245">
    <property type="entry name" value="Ser-Thr/Tyr_kinase_cat_dom"/>
</dbReference>
<dbReference type="GO" id="GO:0005524">
    <property type="term" value="F:ATP binding"/>
    <property type="evidence" value="ECO:0007669"/>
    <property type="project" value="InterPro"/>
</dbReference>
<accession>A0A540N1M1</accession>
<sequence>MTMPPEDESSSIWTEKTQKPDEPFDKKYWRKIFITSCFLAVLVDPLFLYVPILMDDFKCLMLDPKLKTAALLLRTVTDLFYLMDIIIRIYRHGNYSSGLFNELDDRQNQMNFSFRWKSRVRRIAKTIWALIDILIDIVALLPLPQVAILIFFSKMSDLRYMTKTRMVIMNVFALSQYVPRVFRIYLSFMELKRTAKEEIKETSIWVKGFLNISMYLMAGHVLGAMWYFFAIQRMMRCWHFACRKDDGCDNKIFRCHDHHAFRNATILNDLCPLISSDTVPSNFGIFATVLQYGIVGSTNYFQKFSNCFCWGLQNLSSFGSNLHPSADGWENLYTALVSIIGLLLFLYLIGNLQMYMQIAATRTEDHKHRLVMKQKRNEKGREIELLLFKNGIATELNKNIKSRIMRKVKQALYDSMDADLNNIFPLLPSEVQSRIKEPLAWLKQVPIFREMDEVVLKKIYEHLKPVKYNENSDIIQKGQPLDKMIFIVDGELCDSYSAPKLYGEELLRWPFSTSFPHTIPSATESVKAILTKKNKKSIKAIGVVEALALKACDLESIYMQLDIKRREEPRHKKMMKEETEQHMHPWMRKNGIPERLNNEIKLRIMNNLALDDWNTLPSDWYDLVSRLPLDLQNQIKSYMPLTKLKKMSEFQNMKESVLKQICSHLRPMKYYDGEDIIAKGDPIQMLFIVDGHISDLSFNEKGPGEIYGEELLLWPFLTSFPDRVPTVAESPFVVFECAEVLVLTAKYMESVATEFRKHFIKNYGRLVQSFTEEETKEAIRNHSCHNYKNEGGYGIVYEATLNGTAVAIKTCNSAPIGDRFIQSQILVHEAFVLSQIRHKNVVRLLGCCLETEWPIMVYDRTSAWTLYDLIHMKGPKLMLQLRMKIAAETAGALKYLHSMSVIHQDVKTANILIDHATHIAKLSGFGASRLLVDDEGEMEDEVSTLAETQWLDDDDGETKDEVLTLPESLGEDEVSTLHESWGEDEISTLPESSGEGEVSTLPEAEVSTLPKSSGEGEVSTLPEAEVSTLPETTGYSDPEYLKSHVLTEKSDVYSFGVVLVELLTSQEAVSSDGSKRSLANVFLCSMQKGHLHQILDLRVFKDEFSFEIAERVSKLAETCLGQRGKERPSMEEVAAELDRIVQTIMNRAQPSTENNNMSPASRTSE</sequence>
<dbReference type="Pfam" id="PF00520">
    <property type="entry name" value="Ion_trans"/>
    <property type="match status" value="1"/>
</dbReference>
<feature type="transmembrane region" description="Helical" evidence="13">
    <location>
        <begin position="208"/>
        <end position="229"/>
    </location>
</feature>
<evidence type="ECO:0000256" key="9">
    <source>
        <dbReference type="ARBA" id="ARBA00023136"/>
    </source>
</evidence>
<dbReference type="SUPFAM" id="SSF51206">
    <property type="entry name" value="cAMP-binding domain-like"/>
    <property type="match status" value="2"/>
</dbReference>
<evidence type="ECO:0000256" key="11">
    <source>
        <dbReference type="ARBA" id="ARBA00023303"/>
    </source>
</evidence>
<dbReference type="Pfam" id="PF00069">
    <property type="entry name" value="Pkinase"/>
    <property type="match status" value="1"/>
</dbReference>
<gene>
    <name evidence="16" type="ORF">C1H46_009512</name>
</gene>
<dbReference type="EMBL" id="VIEB01000132">
    <property type="protein sequence ID" value="TQE04909.1"/>
    <property type="molecule type" value="Genomic_DNA"/>
</dbReference>
<evidence type="ECO:0000256" key="10">
    <source>
        <dbReference type="ARBA" id="ARBA00023286"/>
    </source>
</evidence>
<name>A0A540N1M1_MALBA</name>
<evidence type="ECO:0000313" key="16">
    <source>
        <dbReference type="EMBL" id="TQE04909.1"/>
    </source>
</evidence>
<comment type="caution">
    <text evidence="16">The sequence shown here is derived from an EMBL/GenBank/DDBJ whole genome shotgun (WGS) entry which is preliminary data.</text>
</comment>
<evidence type="ECO:0000256" key="6">
    <source>
        <dbReference type="ARBA" id="ARBA00022989"/>
    </source>
</evidence>
<evidence type="ECO:0000256" key="13">
    <source>
        <dbReference type="SAM" id="Phobius"/>
    </source>
</evidence>
<proteinExistence type="inferred from homology"/>
<dbReference type="GO" id="GO:0004672">
    <property type="term" value="F:protein kinase activity"/>
    <property type="evidence" value="ECO:0007669"/>
    <property type="project" value="InterPro"/>
</dbReference>